<dbReference type="PANTHER" id="PTHR13020">
    <property type="entry name" value="TRINUCLEOTIDE REPEAT-CONTAINING GENE 6"/>
    <property type="match status" value="1"/>
</dbReference>
<feature type="compositionally biased region" description="Low complexity" evidence="5">
    <location>
        <begin position="227"/>
        <end position="264"/>
    </location>
</feature>
<feature type="compositionally biased region" description="Gly residues" evidence="5">
    <location>
        <begin position="265"/>
        <end position="274"/>
    </location>
</feature>
<feature type="region of interest" description="Disordered" evidence="5">
    <location>
        <begin position="131"/>
        <end position="917"/>
    </location>
</feature>
<dbReference type="InterPro" id="IPR012677">
    <property type="entry name" value="Nucleotide-bd_a/b_plait_sf"/>
</dbReference>
<dbReference type="InterPro" id="IPR052068">
    <property type="entry name" value="GW182_domain"/>
</dbReference>
<feature type="compositionally biased region" description="Polar residues" evidence="5">
    <location>
        <begin position="1565"/>
        <end position="1580"/>
    </location>
</feature>
<dbReference type="SUPFAM" id="SSF54928">
    <property type="entry name" value="RNA-binding domain, RBD"/>
    <property type="match status" value="1"/>
</dbReference>
<keyword evidence="3" id="KW-0694">RNA-binding</keyword>
<evidence type="ECO:0000256" key="2">
    <source>
        <dbReference type="ARBA" id="ARBA00022845"/>
    </source>
</evidence>
<dbReference type="GO" id="GO:0035195">
    <property type="term" value="P:miRNA-mediated post-transcriptional gene silencing"/>
    <property type="evidence" value="ECO:0007669"/>
    <property type="project" value="TreeGrafter"/>
</dbReference>
<feature type="compositionally biased region" description="Polar residues" evidence="5">
    <location>
        <begin position="410"/>
        <end position="429"/>
    </location>
</feature>
<proteinExistence type="inferred from homology"/>
<feature type="compositionally biased region" description="Polar residues" evidence="5">
    <location>
        <begin position="1141"/>
        <end position="1154"/>
    </location>
</feature>
<dbReference type="InterPro" id="IPR035979">
    <property type="entry name" value="RBD_domain_sf"/>
</dbReference>
<feature type="compositionally biased region" description="Low complexity" evidence="5">
    <location>
        <begin position="1363"/>
        <end position="1378"/>
    </location>
</feature>
<feature type="compositionally biased region" description="Polar residues" evidence="5">
    <location>
        <begin position="510"/>
        <end position="535"/>
    </location>
</feature>
<feature type="compositionally biased region" description="Basic and acidic residues" evidence="5">
    <location>
        <begin position="1341"/>
        <end position="1350"/>
    </location>
</feature>
<dbReference type="GO" id="GO:0003723">
    <property type="term" value="F:RNA binding"/>
    <property type="evidence" value="ECO:0007669"/>
    <property type="project" value="UniProtKB-KW"/>
</dbReference>
<dbReference type="PANTHER" id="PTHR13020:SF28">
    <property type="entry name" value="TRINUCLEOTIDE REPEAT-CONTAINING GENE 6A PROTEIN"/>
    <property type="match status" value="1"/>
</dbReference>
<evidence type="ECO:0000313" key="7">
    <source>
        <dbReference type="Ensembl" id="ENSMMOP00000016212.1"/>
    </source>
</evidence>
<feature type="compositionally biased region" description="Polar residues" evidence="5">
    <location>
        <begin position="1433"/>
        <end position="1445"/>
    </location>
</feature>
<sequence length="1650" mass="172692">MAPIRDSVSHSPNQTGLDHPGLDSQYEPSPWSSGSPCSSDSNSNWGKVLVDGRSDPELASECMDADSNSLNGSEKHLAAVTTVMMIRQVIGGGMGTISGSNNGNNNIGGSIITTCGSTLCINGGLNPNTLNPNANHGAWPQNPTPGPGPGSQGQRPPQAQGMSSKLGLNPQQGSMLGWGSMAAPNNSSMMDDTDVTNGTASSKVLGSSNSGNGGLQPTNLNTESNGPNNTIMMNTTTSTTNATMTSSSPNSTASPQLSGDCSWGSLGGGNGGPLANGNSSSAPQQPQGELGGSGAFDTPWGTSTYPGDQGHPNTDTVIPPNPALMQVGNPQIPSTAAYKSNNNQNNTGAPRWDQGATNNPNQTQSNLSWAGPPAGIPRPWGSSGSSSSSSSSSSSTSNKMSNGEWGAATPANNHSDAGSHKGSTANNGWKSLEDDAMGMGVGGGGNGVHGSGSVTGGWGRSGGSEGSVESSGGHSSSDREISQSKGGNRRKGTASVLLAVSRSDLDPRVLSNSGWGQTPVRQNTAWDVTSASNSKGPRADERKQSSGGSGWGTLTPAASSQTSGGWGSGLSTSGPSTGGSGWDSKAPANGGAGQSGWDDGSSYKGSNNTNNTWSNNKDDRSNTWSNAPKQQQGWGSSIGNGSECWGNGGDGARPGANNHWGEPQKGAGSVGWDSDSDRSGSGCWSEPSRTNTSSSNTWVGSGGSNTPDQNTPNPGSNWVDSVHKPNPQSNSQGWGETMKNNQGTQNWGEPNPKPSSEWGKGPEASTSKGSQGWLGGPMPTVGQKEEVATGWEEPSPESIRRRMEIDDGTAAWGDPGKYSVGSVNMWNRTGQSDQEVMGPSSQHQSHPCSSGWGESYPQQKESSTWPATAPPVTVDNGTSAWGKPMDTSSSWDEPSRGSRDSGSGWGSQHKSGHKPMETWCGEEVSMGNTWDQEEEVEIGMWSNSQQDNRPNDQNTWNYKHKGSYKVCSCSLCKFRDSLDDSMKTGAGMVQDKRVDMGSMGDYNGVMGKTPGSRHQLHKESAMDRSPYYDKNVNTMMGGSSIAQGRGGPQSQVPPQPNLRNQVPPPILPSQVPPSLLKYPGANGGLNPLFGPQQVAMLNQLSQLNQLTQLNQISQLQRLLLQQQQQQQQKAQSQRVMPMGRQTEQTRPIGSSPSMMQAQRHLDPSLLKQAPPLKPYLDNYLSHNTPDMQKDAAALGSFSNFPLSLNSNLNVSLDMGGSGGGALSYKEPPQSKLKKLWATDPLEQNSKPGAMSSGLRLEDSPFYDFLSPGPSPLSPPGQSMGSVGDGWPPRANSPPPHGNTVTWPPEFRPGEPWKGYPNIDPETDPYVTPGSVINNLSINTVRDTDHLRDRNNGPSSSLNTTMPSNSAWSSIRASSHSGSLTSTAQSTSARPSESKWSPGGGSASNSSLAHELWKVPLPPKALSVAAPSRPPPGLTSQKPNSASSGWDGSALRLVGWGSSESRYTPGSSWGDSSSSGRTQWLVLKNLTPQIDGSTLRTLCMQHGPLITFHLNLPHGNAVVCYSSKDEAAKAQKSLHMCVLGNTTILAEFASEEEINRFFAQGQSLATPSSGWQAIGSSQSRMDASHPFPSRAPEPNQWNSSDLHSSSLWSGPNYSSSLWGSPSGTEAGRISSPSPISSFLPVDHLTGGGDSM</sequence>
<dbReference type="InterPro" id="IPR032226">
    <property type="entry name" value="TNRC6_PABC-bd"/>
</dbReference>
<feature type="compositionally biased region" description="Polar residues" evidence="5">
    <location>
        <begin position="1037"/>
        <end position="1050"/>
    </location>
</feature>
<feature type="compositionally biased region" description="Polar residues" evidence="5">
    <location>
        <begin position="183"/>
        <end position="205"/>
    </location>
</feature>
<feature type="compositionally biased region" description="Polar residues" evidence="5">
    <location>
        <begin position="622"/>
        <end position="640"/>
    </location>
</feature>
<evidence type="ECO:0000259" key="6">
    <source>
        <dbReference type="Pfam" id="PF16608"/>
    </source>
</evidence>
<feature type="compositionally biased region" description="Polar residues" evidence="5">
    <location>
        <begin position="821"/>
        <end position="834"/>
    </location>
</feature>
<protein>
    <recommendedName>
        <fullName evidence="6">TNRC6 PABC binding domain-containing protein</fullName>
    </recommendedName>
</protein>
<feature type="compositionally biased region" description="Polar residues" evidence="5">
    <location>
        <begin position="856"/>
        <end position="866"/>
    </location>
</feature>
<feature type="region of interest" description="Disordered" evidence="5">
    <location>
        <begin position="1037"/>
        <end position="1058"/>
    </location>
</feature>
<comment type="similarity">
    <text evidence="1">Belongs to the GW182 family.</text>
</comment>
<feature type="region of interest" description="Disordered" evidence="5">
    <location>
        <begin position="1422"/>
        <end position="1445"/>
    </location>
</feature>
<dbReference type="GO" id="GO:0000932">
    <property type="term" value="C:P-body"/>
    <property type="evidence" value="ECO:0007669"/>
    <property type="project" value="TreeGrafter"/>
</dbReference>
<feature type="compositionally biased region" description="Polar residues" evidence="5">
    <location>
        <begin position="215"/>
        <end position="226"/>
    </location>
</feature>
<feature type="compositionally biased region" description="Low complexity" evidence="5">
    <location>
        <begin position="381"/>
        <end position="397"/>
    </location>
</feature>
<dbReference type="GO" id="GO:0060213">
    <property type="term" value="P:positive regulation of nuclear-transcribed mRNA poly(A) tail shortening"/>
    <property type="evidence" value="ECO:0007669"/>
    <property type="project" value="TreeGrafter"/>
</dbReference>
<feature type="region of interest" description="Disordered" evidence="5">
    <location>
        <begin position="1"/>
        <end position="51"/>
    </location>
</feature>
<feature type="compositionally biased region" description="Polar residues" evidence="5">
    <location>
        <begin position="300"/>
        <end position="316"/>
    </location>
</feature>
<dbReference type="Ensembl" id="ENSMMOT00000016482.1">
    <property type="protein sequence ID" value="ENSMMOP00000016212.1"/>
    <property type="gene ID" value="ENSMMOG00000012376.1"/>
</dbReference>
<dbReference type="Proteomes" id="UP000261620">
    <property type="component" value="Unplaced"/>
</dbReference>
<feature type="compositionally biased region" description="Low complexity" evidence="5">
    <location>
        <begin position="559"/>
        <end position="575"/>
    </location>
</feature>
<feature type="compositionally biased region" description="Polar residues" evidence="5">
    <location>
        <begin position="1379"/>
        <end position="1394"/>
    </location>
</feature>
<feature type="compositionally biased region" description="Polar residues" evidence="5">
    <location>
        <begin position="687"/>
        <end position="719"/>
    </location>
</feature>
<evidence type="ECO:0000313" key="8">
    <source>
        <dbReference type="Proteomes" id="UP000261620"/>
    </source>
</evidence>
<dbReference type="CDD" id="cd12711">
    <property type="entry name" value="RRM_TNRC6A"/>
    <property type="match status" value="1"/>
</dbReference>
<feature type="compositionally biased region" description="Polar residues" evidence="5">
    <location>
        <begin position="1351"/>
        <end position="1362"/>
    </location>
</feature>
<feature type="region of interest" description="Disordered" evidence="5">
    <location>
        <begin position="1129"/>
        <end position="1154"/>
    </location>
</feature>
<keyword evidence="2" id="KW-0810">Translation regulation</keyword>
<feature type="compositionally biased region" description="Polar residues" evidence="5">
    <location>
        <begin position="726"/>
        <end position="748"/>
    </location>
</feature>
<keyword evidence="4" id="KW-0943">RNA-mediated gene silencing</keyword>
<feature type="region of interest" description="Disordered" evidence="5">
    <location>
        <begin position="1266"/>
        <end position="1407"/>
    </location>
</feature>
<reference evidence="7" key="1">
    <citation type="submission" date="2025-08" db="UniProtKB">
        <authorList>
            <consortium name="Ensembl"/>
        </authorList>
    </citation>
    <scope>IDENTIFICATION</scope>
</reference>
<dbReference type="GO" id="GO:0006417">
    <property type="term" value="P:regulation of translation"/>
    <property type="evidence" value="ECO:0007669"/>
    <property type="project" value="UniProtKB-KW"/>
</dbReference>
<dbReference type="OMA" id="ISASDNW"/>
<dbReference type="STRING" id="94237.ENSMMOP00000016212"/>
<dbReference type="GO" id="GO:0005654">
    <property type="term" value="C:nucleoplasm"/>
    <property type="evidence" value="ECO:0007669"/>
    <property type="project" value="TreeGrafter"/>
</dbReference>
<evidence type="ECO:0000256" key="1">
    <source>
        <dbReference type="ARBA" id="ARBA00007302"/>
    </source>
</evidence>
<keyword evidence="8" id="KW-1185">Reference proteome</keyword>
<name>A0A3Q3WUT0_MOLML</name>
<feature type="compositionally biased region" description="Polar residues" evidence="5">
    <location>
        <begin position="1330"/>
        <end position="1340"/>
    </location>
</feature>
<feature type="compositionally biased region" description="Low complexity" evidence="5">
    <location>
        <begin position="606"/>
        <end position="615"/>
    </location>
</feature>
<dbReference type="Pfam" id="PF16608">
    <property type="entry name" value="TNRC6-PABC_bdg"/>
    <property type="match status" value="1"/>
</dbReference>
<reference evidence="7" key="2">
    <citation type="submission" date="2025-09" db="UniProtKB">
        <authorList>
            <consortium name="Ensembl"/>
        </authorList>
    </citation>
    <scope>IDENTIFICATION</scope>
</reference>
<feature type="compositionally biased region" description="Polar residues" evidence="5">
    <location>
        <begin position="328"/>
        <end position="348"/>
    </location>
</feature>
<feature type="compositionally biased region" description="Gly residues" evidence="5">
    <location>
        <begin position="439"/>
        <end position="465"/>
    </location>
</feature>
<accession>A0A3Q3WUT0</accession>
<evidence type="ECO:0000256" key="4">
    <source>
        <dbReference type="ARBA" id="ARBA00023158"/>
    </source>
</evidence>
<feature type="domain" description="TNRC6 PABC binding" evidence="6">
    <location>
        <begin position="1194"/>
        <end position="1475"/>
    </location>
</feature>
<feature type="compositionally biased region" description="Low complexity" evidence="5">
    <location>
        <begin position="838"/>
        <end position="851"/>
    </location>
</feature>
<dbReference type="InterPro" id="IPR034924">
    <property type="entry name" value="TNRC6A_RRM"/>
</dbReference>
<feature type="region of interest" description="Disordered" evidence="5">
    <location>
        <begin position="1617"/>
        <end position="1650"/>
    </location>
</feature>
<dbReference type="FunFam" id="3.30.70.330:FF:000011">
    <property type="entry name" value="trinucleotide repeat-containing gene 6A protein-like"/>
    <property type="match status" value="1"/>
</dbReference>
<dbReference type="Gene3D" id="3.30.70.330">
    <property type="match status" value="1"/>
</dbReference>
<feature type="compositionally biased region" description="Low complexity" evidence="5">
    <location>
        <begin position="152"/>
        <end position="161"/>
    </location>
</feature>
<organism evidence="7 8">
    <name type="scientific">Mola mola</name>
    <name type="common">Ocean sunfish</name>
    <name type="synonym">Tetraodon mola</name>
    <dbReference type="NCBI Taxonomy" id="94237"/>
    <lineage>
        <taxon>Eukaryota</taxon>
        <taxon>Metazoa</taxon>
        <taxon>Chordata</taxon>
        <taxon>Craniata</taxon>
        <taxon>Vertebrata</taxon>
        <taxon>Euteleostomi</taxon>
        <taxon>Actinopterygii</taxon>
        <taxon>Neopterygii</taxon>
        <taxon>Teleostei</taxon>
        <taxon>Neoteleostei</taxon>
        <taxon>Acanthomorphata</taxon>
        <taxon>Eupercaria</taxon>
        <taxon>Tetraodontiformes</taxon>
        <taxon>Molidae</taxon>
        <taxon>Mola</taxon>
    </lineage>
</organism>
<feature type="compositionally biased region" description="Polar residues" evidence="5">
    <location>
        <begin position="355"/>
        <end position="368"/>
    </location>
</feature>
<evidence type="ECO:0000256" key="5">
    <source>
        <dbReference type="SAM" id="MobiDB-lite"/>
    </source>
</evidence>
<feature type="region of interest" description="Disordered" evidence="5">
    <location>
        <begin position="1565"/>
        <end position="1602"/>
    </location>
</feature>
<feature type="compositionally biased region" description="Low complexity" evidence="5">
    <location>
        <begin position="29"/>
        <end position="46"/>
    </location>
</feature>
<evidence type="ECO:0000256" key="3">
    <source>
        <dbReference type="ARBA" id="ARBA00022884"/>
    </source>
</evidence>
<feature type="compositionally biased region" description="Low complexity" evidence="5">
    <location>
        <begin position="466"/>
        <end position="475"/>
    </location>
</feature>